<keyword evidence="1" id="KW-0472">Membrane</keyword>
<dbReference type="EMBL" id="KB007946">
    <property type="protein sequence ID" value="ELR18749.1"/>
    <property type="molecule type" value="Genomic_DNA"/>
</dbReference>
<evidence type="ECO:0000313" key="3">
    <source>
        <dbReference type="Proteomes" id="UP000011083"/>
    </source>
</evidence>
<dbReference type="KEGG" id="acan:ACA1_040650"/>
<dbReference type="VEuPathDB" id="AmoebaDB:ACA1_040650"/>
<organism evidence="2 3">
    <name type="scientific">Acanthamoeba castellanii (strain ATCC 30010 / Neff)</name>
    <dbReference type="NCBI Taxonomy" id="1257118"/>
    <lineage>
        <taxon>Eukaryota</taxon>
        <taxon>Amoebozoa</taxon>
        <taxon>Discosea</taxon>
        <taxon>Longamoebia</taxon>
        <taxon>Centramoebida</taxon>
        <taxon>Acanthamoebidae</taxon>
        <taxon>Acanthamoeba</taxon>
    </lineage>
</organism>
<gene>
    <name evidence="2" type="ORF">ACA1_040650</name>
</gene>
<keyword evidence="3" id="KW-1185">Reference proteome</keyword>
<feature type="transmembrane region" description="Helical" evidence="1">
    <location>
        <begin position="32"/>
        <end position="60"/>
    </location>
</feature>
<keyword evidence="1" id="KW-0812">Transmembrane</keyword>
<accession>L8GZR8</accession>
<name>L8GZR8_ACACF</name>
<keyword evidence="1" id="KW-1133">Transmembrane helix</keyword>
<dbReference type="SUPFAM" id="SSF55781">
    <property type="entry name" value="GAF domain-like"/>
    <property type="match status" value="1"/>
</dbReference>
<protein>
    <submittedName>
        <fullName evidence="2">Uncharacterized protein</fullName>
    </submittedName>
</protein>
<feature type="transmembrane region" description="Helical" evidence="1">
    <location>
        <begin position="135"/>
        <end position="159"/>
    </location>
</feature>
<feature type="transmembrane region" description="Helical" evidence="1">
    <location>
        <begin position="80"/>
        <end position="100"/>
    </location>
</feature>
<sequence>MTLLLSPTPSSRFGTPNTDTLQTLNVSVPLGFLLGAAAAALFFGWKSLGVPAVVALIFGLKVFLAKRKTSYDSRRRAQRLVWAPVFLALFARNVVVSWCIGESSFAGALAGCGLVHCASGLDPAKQLVWLHDGSVLRHLTVVACGAAALVAHSLLPIALATPSPTQFIKEIEERRNQETLLTSQVTREIRKSLCVEDICANTTNQLGQAFGADRCAMYLCQNEAEVTDQTMSPSSTPESAVG</sequence>
<dbReference type="Gene3D" id="3.30.450.40">
    <property type="match status" value="1"/>
</dbReference>
<evidence type="ECO:0000256" key="1">
    <source>
        <dbReference type="SAM" id="Phobius"/>
    </source>
</evidence>
<dbReference type="Proteomes" id="UP000011083">
    <property type="component" value="Unassembled WGS sequence"/>
</dbReference>
<dbReference type="InterPro" id="IPR029016">
    <property type="entry name" value="GAF-like_dom_sf"/>
</dbReference>
<reference evidence="2 3" key="1">
    <citation type="journal article" date="2013" name="Genome Biol.">
        <title>Genome of Acanthamoeba castellanii highlights extensive lateral gene transfer and early evolution of tyrosine kinase signaling.</title>
        <authorList>
            <person name="Clarke M."/>
            <person name="Lohan A.J."/>
            <person name="Liu B."/>
            <person name="Lagkouvardos I."/>
            <person name="Roy S."/>
            <person name="Zafar N."/>
            <person name="Bertelli C."/>
            <person name="Schilde C."/>
            <person name="Kianianmomeni A."/>
            <person name="Burglin T.R."/>
            <person name="Frech C."/>
            <person name="Turcotte B."/>
            <person name="Kopec K.O."/>
            <person name="Synnott J.M."/>
            <person name="Choo C."/>
            <person name="Paponov I."/>
            <person name="Finkler A."/>
            <person name="Soon Heng Tan C."/>
            <person name="Hutchins A.P."/>
            <person name="Weinmeier T."/>
            <person name="Rattei T."/>
            <person name="Chu J.S."/>
            <person name="Gimenez G."/>
            <person name="Irimia M."/>
            <person name="Rigden D.J."/>
            <person name="Fitzpatrick D.A."/>
            <person name="Lorenzo-Morales J."/>
            <person name="Bateman A."/>
            <person name="Chiu C.H."/>
            <person name="Tang P."/>
            <person name="Hegemann P."/>
            <person name="Fromm H."/>
            <person name="Raoult D."/>
            <person name="Greub G."/>
            <person name="Miranda-Saavedra D."/>
            <person name="Chen N."/>
            <person name="Nash P."/>
            <person name="Ginger M.L."/>
            <person name="Horn M."/>
            <person name="Schaap P."/>
            <person name="Caler L."/>
            <person name="Loftus B."/>
        </authorList>
    </citation>
    <scope>NUCLEOTIDE SEQUENCE [LARGE SCALE GENOMIC DNA]</scope>
    <source>
        <strain evidence="2 3">Neff</strain>
    </source>
</reference>
<dbReference type="RefSeq" id="XP_004340801.1">
    <property type="nucleotide sequence ID" value="XM_004340753.1"/>
</dbReference>
<dbReference type="GeneID" id="14919534"/>
<evidence type="ECO:0000313" key="2">
    <source>
        <dbReference type="EMBL" id="ELR18749.1"/>
    </source>
</evidence>
<dbReference type="AlphaFoldDB" id="L8GZR8"/>
<proteinExistence type="predicted"/>